<dbReference type="InterPro" id="IPR012309">
    <property type="entry name" value="DNA_ligase_ATP-dep_C"/>
</dbReference>
<dbReference type="GO" id="GO:0003910">
    <property type="term" value="F:DNA ligase (ATP) activity"/>
    <property type="evidence" value="ECO:0007669"/>
    <property type="project" value="UniProtKB-EC"/>
</dbReference>
<keyword evidence="7" id="KW-1185">Reference proteome</keyword>
<dbReference type="CDD" id="cd07906">
    <property type="entry name" value="Adenylation_DNA_ligase_LigD_LigC"/>
    <property type="match status" value="1"/>
</dbReference>
<evidence type="ECO:0000256" key="2">
    <source>
        <dbReference type="ARBA" id="ARBA00012727"/>
    </source>
</evidence>
<dbReference type="InterPro" id="IPR050191">
    <property type="entry name" value="ATP-dep_DNA_ligase"/>
</dbReference>
<accession>A0A0L6CEE0</accession>
<dbReference type="Pfam" id="PF01068">
    <property type="entry name" value="DNA_ligase_A_M"/>
    <property type="match status" value="1"/>
</dbReference>
<dbReference type="Pfam" id="PF04679">
    <property type="entry name" value="DNA_ligase_A_C"/>
    <property type="match status" value="1"/>
</dbReference>
<comment type="similarity">
    <text evidence="1">Belongs to the ATP-dependent DNA ligase family.</text>
</comment>
<dbReference type="EMBL" id="LAIR01000002">
    <property type="protein sequence ID" value="KNX36177.1"/>
    <property type="molecule type" value="Genomic_DNA"/>
</dbReference>
<name>A0A0L6CEE0_9MICO</name>
<dbReference type="NCBIfam" id="TIGR02779">
    <property type="entry name" value="NHEJ_ligase_lig"/>
    <property type="match status" value="1"/>
</dbReference>
<dbReference type="RefSeq" id="WP_050668401.1">
    <property type="nucleotide sequence ID" value="NZ_LAIR01000002.1"/>
</dbReference>
<dbReference type="Gene3D" id="3.30.1490.70">
    <property type="match status" value="1"/>
</dbReference>
<dbReference type="InterPro" id="IPR012340">
    <property type="entry name" value="NA-bd_OB-fold"/>
</dbReference>
<dbReference type="PROSITE" id="PS00697">
    <property type="entry name" value="DNA_LIGASE_A1"/>
    <property type="match status" value="1"/>
</dbReference>
<evidence type="ECO:0000256" key="4">
    <source>
        <dbReference type="ARBA" id="ARBA00034003"/>
    </source>
</evidence>
<evidence type="ECO:0000313" key="7">
    <source>
        <dbReference type="Proteomes" id="UP000037397"/>
    </source>
</evidence>
<dbReference type="InterPro" id="IPR016059">
    <property type="entry name" value="DNA_ligase_ATP-dep_CS"/>
</dbReference>
<dbReference type="Proteomes" id="UP000037397">
    <property type="component" value="Unassembled WGS sequence"/>
</dbReference>
<evidence type="ECO:0000256" key="3">
    <source>
        <dbReference type="ARBA" id="ARBA00022598"/>
    </source>
</evidence>
<dbReference type="EC" id="6.5.1.1" evidence="2"/>
<dbReference type="PANTHER" id="PTHR45674:SF4">
    <property type="entry name" value="DNA LIGASE 1"/>
    <property type="match status" value="1"/>
</dbReference>
<gene>
    <name evidence="6" type="ORF">VV01_01865</name>
</gene>
<dbReference type="Gene3D" id="3.30.470.30">
    <property type="entry name" value="DNA ligase/mRNA capping enzyme"/>
    <property type="match status" value="1"/>
</dbReference>
<comment type="catalytic activity">
    <reaction evidence="4">
        <text>ATP + (deoxyribonucleotide)n-3'-hydroxyl + 5'-phospho-(deoxyribonucleotide)m = (deoxyribonucleotide)n+m + AMP + diphosphate.</text>
        <dbReference type="EC" id="6.5.1.1"/>
    </reaction>
</comment>
<dbReference type="GO" id="GO:0005524">
    <property type="term" value="F:ATP binding"/>
    <property type="evidence" value="ECO:0007669"/>
    <property type="project" value="InterPro"/>
</dbReference>
<dbReference type="SUPFAM" id="SSF56091">
    <property type="entry name" value="DNA ligase/mRNA capping enzyme, catalytic domain"/>
    <property type="match status" value="1"/>
</dbReference>
<feature type="domain" description="ATP-dependent DNA ligase family profile" evidence="5">
    <location>
        <begin position="105"/>
        <end position="253"/>
    </location>
</feature>
<dbReference type="PANTHER" id="PTHR45674">
    <property type="entry name" value="DNA LIGASE 1/3 FAMILY MEMBER"/>
    <property type="match status" value="1"/>
</dbReference>
<reference evidence="7" key="1">
    <citation type="submission" date="2015-03" db="EMBL/GenBank/DDBJ databases">
        <title>Luteipulveratus halotolerans sp. nov., a novel actinobacterium (Dermacoccaceae) from Sarawak, Malaysia.</title>
        <authorList>
            <person name="Juboi H."/>
            <person name="Basik A."/>
            <person name="Shamsul S.S."/>
            <person name="Arnold P."/>
            <person name="Schmitt E.K."/>
            <person name="Sanglier J.-J."/>
            <person name="Yeo T."/>
        </authorList>
    </citation>
    <scope>NUCLEOTIDE SEQUENCE [LARGE SCALE GENOMIC DNA]</scope>
    <source>
        <strain evidence="7">C296001</strain>
    </source>
</reference>
<evidence type="ECO:0000256" key="1">
    <source>
        <dbReference type="ARBA" id="ARBA00007572"/>
    </source>
</evidence>
<comment type="caution">
    <text evidence="6">The sequence shown here is derived from an EMBL/GenBank/DDBJ whole genome shotgun (WGS) entry which is preliminary data.</text>
</comment>
<protein>
    <recommendedName>
        <fullName evidence="2">DNA ligase (ATP)</fullName>
        <ecNumber evidence="2">6.5.1.1</ecNumber>
    </recommendedName>
</protein>
<proteinExistence type="inferred from homology"/>
<dbReference type="Gene3D" id="2.40.50.140">
    <property type="entry name" value="Nucleic acid-binding proteins"/>
    <property type="match status" value="1"/>
</dbReference>
<dbReference type="GO" id="GO:0006310">
    <property type="term" value="P:DNA recombination"/>
    <property type="evidence" value="ECO:0007669"/>
    <property type="project" value="InterPro"/>
</dbReference>
<evidence type="ECO:0000313" key="6">
    <source>
        <dbReference type="EMBL" id="KNX36177.1"/>
    </source>
</evidence>
<dbReference type="InterPro" id="IPR012310">
    <property type="entry name" value="DNA_ligase_ATP-dep_cent"/>
</dbReference>
<dbReference type="SUPFAM" id="SSF50249">
    <property type="entry name" value="Nucleic acid-binding proteins"/>
    <property type="match status" value="1"/>
</dbReference>
<dbReference type="STRING" id="1631356.VV01_01865"/>
<dbReference type="GO" id="GO:0006281">
    <property type="term" value="P:DNA repair"/>
    <property type="evidence" value="ECO:0007669"/>
    <property type="project" value="InterPro"/>
</dbReference>
<dbReference type="PROSITE" id="PS50160">
    <property type="entry name" value="DNA_LIGASE_A3"/>
    <property type="match status" value="1"/>
</dbReference>
<dbReference type="InterPro" id="IPR014146">
    <property type="entry name" value="LigD_ligase_dom"/>
</dbReference>
<dbReference type="AlphaFoldDB" id="A0A0L6CEE0"/>
<sequence length="322" mass="35471">MRPMLATPSDRVPPGDAWCHEIKWDGMRVLVDVQAGVVRVSSRTERDVTIAFPELVRDDAGLTAYDDILLDGELVVMAEGRPSFKALAERFNVTNARVAEQLAGSAPITFMAFDVLRVMGTPVTSRPLRERRQLLEGAGLGSPWVQVPPVFDEGETLLGATVEQGIEGVVSKRWSSSYNAGRRSDDWRKIVHRRTGSYVVGGWKFETDSRDRLGSLLIGAMTPAGLLYRGRIGSGLAGRTGAALLPRLRELSDGGNPFVDEVPREERVGVTWVEPVLVVDIEHHGHADTGRLRQPSWRGVRHDLTVDELLRNDHAEEDPADA</sequence>
<evidence type="ECO:0000259" key="5">
    <source>
        <dbReference type="PROSITE" id="PS50160"/>
    </source>
</evidence>
<keyword evidence="3 6" id="KW-0436">Ligase</keyword>
<organism evidence="6 7">
    <name type="scientific">Luteipulveratus halotolerans</name>
    <dbReference type="NCBI Taxonomy" id="1631356"/>
    <lineage>
        <taxon>Bacteria</taxon>
        <taxon>Bacillati</taxon>
        <taxon>Actinomycetota</taxon>
        <taxon>Actinomycetes</taxon>
        <taxon>Micrococcales</taxon>
        <taxon>Dermacoccaceae</taxon>
        <taxon>Luteipulveratus</taxon>
    </lineage>
</organism>
<dbReference type="CDD" id="cd07971">
    <property type="entry name" value="OBF_DNA_ligase_LigD"/>
    <property type="match status" value="1"/>
</dbReference>